<keyword evidence="4" id="KW-0804">Transcription</keyword>
<dbReference type="PRINTS" id="PR00615">
    <property type="entry name" value="CCAATSUBUNTA"/>
</dbReference>
<dbReference type="GO" id="GO:0001228">
    <property type="term" value="F:DNA-binding transcription activator activity, RNA polymerase II-specific"/>
    <property type="evidence" value="ECO:0007669"/>
    <property type="project" value="InterPro"/>
</dbReference>
<protein>
    <recommendedName>
        <fullName evidence="5">Transcription factor CBF/NF-Y/archaeal histone domain-containing protein</fullName>
    </recommendedName>
</protein>
<feature type="domain" description="Transcription factor CBF/NF-Y/archaeal histone" evidence="5">
    <location>
        <begin position="1"/>
        <end position="64"/>
    </location>
</feature>
<feature type="non-terminal residue" evidence="6">
    <location>
        <position position="1"/>
    </location>
</feature>
<dbReference type="PANTHER" id="PTHR11064">
    <property type="entry name" value="CCAAT-BINDING TRANSCRIPTION FACTOR-RELATED"/>
    <property type="match status" value="1"/>
</dbReference>
<dbReference type="AlphaFoldDB" id="A0A6A5W935"/>
<evidence type="ECO:0000256" key="3">
    <source>
        <dbReference type="ARBA" id="ARBA00023125"/>
    </source>
</evidence>
<evidence type="ECO:0000259" key="5">
    <source>
        <dbReference type="Pfam" id="PF00808"/>
    </source>
</evidence>
<gene>
    <name evidence="6" type="ORF">P154DRAFT_414549</name>
</gene>
<dbReference type="GO" id="GO:0016602">
    <property type="term" value="C:CCAAT-binding factor complex"/>
    <property type="evidence" value="ECO:0007669"/>
    <property type="project" value="InterPro"/>
</dbReference>
<dbReference type="InterPro" id="IPR027113">
    <property type="entry name" value="Transc_fact_NFYB/HAP3"/>
</dbReference>
<comment type="similarity">
    <text evidence="1">Belongs to the NFYB/HAP3 subunit family.</text>
</comment>
<name>A0A6A5W935_9PLEO</name>
<dbReference type="OrthoDB" id="386949at2759"/>
<organism evidence="6 7">
    <name type="scientific">Amniculicola lignicola CBS 123094</name>
    <dbReference type="NCBI Taxonomy" id="1392246"/>
    <lineage>
        <taxon>Eukaryota</taxon>
        <taxon>Fungi</taxon>
        <taxon>Dikarya</taxon>
        <taxon>Ascomycota</taxon>
        <taxon>Pezizomycotina</taxon>
        <taxon>Dothideomycetes</taxon>
        <taxon>Pleosporomycetidae</taxon>
        <taxon>Pleosporales</taxon>
        <taxon>Amniculicolaceae</taxon>
        <taxon>Amniculicola</taxon>
    </lineage>
</organism>
<proteinExistence type="inferred from homology"/>
<keyword evidence="2" id="KW-0805">Transcription regulation</keyword>
<evidence type="ECO:0000256" key="2">
    <source>
        <dbReference type="ARBA" id="ARBA00023015"/>
    </source>
</evidence>
<dbReference type="PANTHER" id="PTHR11064:SF9">
    <property type="entry name" value="NUCLEAR TRANSCRIPTION FACTOR Y SUBUNIT BETA"/>
    <property type="match status" value="1"/>
</dbReference>
<feature type="non-terminal residue" evidence="6">
    <location>
        <position position="84"/>
    </location>
</feature>
<dbReference type="CDD" id="cd22907">
    <property type="entry name" value="HFD_NFYB"/>
    <property type="match status" value="1"/>
</dbReference>
<keyword evidence="3" id="KW-0238">DNA-binding</keyword>
<evidence type="ECO:0000256" key="4">
    <source>
        <dbReference type="ARBA" id="ARBA00023163"/>
    </source>
</evidence>
<dbReference type="InterPro" id="IPR009072">
    <property type="entry name" value="Histone-fold"/>
</dbReference>
<evidence type="ECO:0000313" key="6">
    <source>
        <dbReference type="EMBL" id="KAF1994146.1"/>
    </source>
</evidence>
<evidence type="ECO:0000313" key="7">
    <source>
        <dbReference type="Proteomes" id="UP000799779"/>
    </source>
</evidence>
<sequence length="84" mass="9298">IPIGNLGRVMKLALPENAMISKEAKECMQECVGEFISFITSEAAEKCREEKRKTTSGADILHAMGSLGFENYVAVLKPLLPKWQ</sequence>
<dbReference type="GO" id="GO:0046982">
    <property type="term" value="F:protein heterodimerization activity"/>
    <property type="evidence" value="ECO:0007669"/>
    <property type="project" value="InterPro"/>
</dbReference>
<keyword evidence="7" id="KW-1185">Reference proteome</keyword>
<dbReference type="Gene3D" id="1.10.20.10">
    <property type="entry name" value="Histone, subunit A"/>
    <property type="match status" value="1"/>
</dbReference>
<dbReference type="Pfam" id="PF00808">
    <property type="entry name" value="CBFD_NFYB_HMF"/>
    <property type="match status" value="1"/>
</dbReference>
<accession>A0A6A5W935</accession>
<reference evidence="6" key="1">
    <citation type="journal article" date="2020" name="Stud. Mycol.">
        <title>101 Dothideomycetes genomes: a test case for predicting lifestyles and emergence of pathogens.</title>
        <authorList>
            <person name="Haridas S."/>
            <person name="Albert R."/>
            <person name="Binder M."/>
            <person name="Bloem J."/>
            <person name="Labutti K."/>
            <person name="Salamov A."/>
            <person name="Andreopoulos B."/>
            <person name="Baker S."/>
            <person name="Barry K."/>
            <person name="Bills G."/>
            <person name="Bluhm B."/>
            <person name="Cannon C."/>
            <person name="Castanera R."/>
            <person name="Culley D."/>
            <person name="Daum C."/>
            <person name="Ezra D."/>
            <person name="Gonzalez J."/>
            <person name="Henrissat B."/>
            <person name="Kuo A."/>
            <person name="Liang C."/>
            <person name="Lipzen A."/>
            <person name="Lutzoni F."/>
            <person name="Magnuson J."/>
            <person name="Mondo S."/>
            <person name="Nolan M."/>
            <person name="Ohm R."/>
            <person name="Pangilinan J."/>
            <person name="Park H.-J."/>
            <person name="Ramirez L."/>
            <person name="Alfaro M."/>
            <person name="Sun H."/>
            <person name="Tritt A."/>
            <person name="Yoshinaga Y."/>
            <person name="Zwiers L.-H."/>
            <person name="Turgeon B."/>
            <person name="Goodwin S."/>
            <person name="Spatafora J."/>
            <person name="Crous P."/>
            <person name="Grigoriev I."/>
        </authorList>
    </citation>
    <scope>NUCLEOTIDE SEQUENCE</scope>
    <source>
        <strain evidence="6">CBS 123094</strain>
    </source>
</reference>
<evidence type="ECO:0000256" key="1">
    <source>
        <dbReference type="ARBA" id="ARBA00009053"/>
    </source>
</evidence>
<dbReference type="SUPFAM" id="SSF47113">
    <property type="entry name" value="Histone-fold"/>
    <property type="match status" value="1"/>
</dbReference>
<dbReference type="GO" id="GO:0000978">
    <property type="term" value="F:RNA polymerase II cis-regulatory region sequence-specific DNA binding"/>
    <property type="evidence" value="ECO:0007669"/>
    <property type="project" value="TreeGrafter"/>
</dbReference>
<dbReference type="Proteomes" id="UP000799779">
    <property type="component" value="Unassembled WGS sequence"/>
</dbReference>
<dbReference type="EMBL" id="ML977669">
    <property type="protein sequence ID" value="KAF1994146.1"/>
    <property type="molecule type" value="Genomic_DNA"/>
</dbReference>
<dbReference type="InterPro" id="IPR003958">
    <property type="entry name" value="CBFA_NFYB_domain"/>
</dbReference>